<accession>A0A6C0F7W5</accession>
<name>A0A6C0F7W5_9ZZZZ</name>
<proteinExistence type="predicted"/>
<dbReference type="InterPro" id="IPR013087">
    <property type="entry name" value="Znf_C2H2_type"/>
</dbReference>
<sequence length="340" mass="39838">MKKRAKNPQIFECINCNFTCSKNSEFERHKLTAKHQRLNNPNKKTPNLYSCVCGKQYKHQSTLCAHKKICEKWRFFLKNPNRKTPLVNSSRENVSKIQFYDNNDNNISEDDISEISEESHTNTDLIVSLLRQNNEFKSFMIDQCNNMQQQTQNLQKQLIEVVKDGKIINNNTTNNNNQKFNLNFFLNTTCKDAMNMSEFIENMNIDLKDIENIGKQGYVTGMTDMILSRIKDLDVTKRPLHCTDLKRETMYIKDNDEWSKDTPTNSKLHNMISIVAKQNYRRLPVWREENPECLDGNHPQYSFCLDMMKNILGDVGDGQIRLDNKIIKNLSRHILVDKNV</sequence>
<protein>
    <recommendedName>
        <fullName evidence="1">C2H2-type domain-containing protein</fullName>
    </recommendedName>
</protein>
<reference evidence="2" key="1">
    <citation type="journal article" date="2020" name="Nature">
        <title>Giant virus diversity and host interactions through global metagenomics.</title>
        <authorList>
            <person name="Schulz F."/>
            <person name="Roux S."/>
            <person name="Paez-Espino D."/>
            <person name="Jungbluth S."/>
            <person name="Walsh D.A."/>
            <person name="Denef V.J."/>
            <person name="McMahon K.D."/>
            <person name="Konstantinidis K.T."/>
            <person name="Eloe-Fadrosh E.A."/>
            <person name="Kyrpides N.C."/>
            <person name="Woyke T."/>
        </authorList>
    </citation>
    <scope>NUCLEOTIDE SEQUENCE</scope>
    <source>
        <strain evidence="2">GVMAG-S-ERX556049-19</strain>
    </source>
</reference>
<dbReference type="AlphaFoldDB" id="A0A6C0F7W5"/>
<dbReference type="PROSITE" id="PS00028">
    <property type="entry name" value="ZINC_FINGER_C2H2_1"/>
    <property type="match status" value="1"/>
</dbReference>
<evidence type="ECO:0000259" key="1">
    <source>
        <dbReference type="PROSITE" id="PS00028"/>
    </source>
</evidence>
<evidence type="ECO:0000313" key="2">
    <source>
        <dbReference type="EMBL" id="QHT37917.1"/>
    </source>
</evidence>
<organism evidence="2">
    <name type="scientific">viral metagenome</name>
    <dbReference type="NCBI Taxonomy" id="1070528"/>
    <lineage>
        <taxon>unclassified sequences</taxon>
        <taxon>metagenomes</taxon>
        <taxon>organismal metagenomes</taxon>
    </lineage>
</organism>
<feature type="domain" description="C2H2-type" evidence="1">
    <location>
        <begin position="13"/>
        <end position="35"/>
    </location>
</feature>
<dbReference type="EMBL" id="MN738822">
    <property type="protein sequence ID" value="QHT37917.1"/>
    <property type="molecule type" value="Genomic_DNA"/>
</dbReference>